<dbReference type="InterPro" id="IPR050898">
    <property type="entry name" value="Plant_acyltransferase"/>
</dbReference>
<evidence type="ECO:0000313" key="4">
    <source>
        <dbReference type="EMBL" id="KAG8472225.1"/>
    </source>
</evidence>
<dbReference type="GO" id="GO:0016740">
    <property type="term" value="F:transferase activity"/>
    <property type="evidence" value="ECO:0007669"/>
    <property type="project" value="UniProtKB-KW"/>
</dbReference>
<dbReference type="AlphaFoldDB" id="A0A8J5Y5I9"/>
<organism evidence="4 5">
    <name type="scientific">Gossypium anomalum</name>
    <dbReference type="NCBI Taxonomy" id="47600"/>
    <lineage>
        <taxon>Eukaryota</taxon>
        <taxon>Viridiplantae</taxon>
        <taxon>Streptophyta</taxon>
        <taxon>Embryophyta</taxon>
        <taxon>Tracheophyta</taxon>
        <taxon>Spermatophyta</taxon>
        <taxon>Magnoliopsida</taxon>
        <taxon>eudicotyledons</taxon>
        <taxon>Gunneridae</taxon>
        <taxon>Pentapetalae</taxon>
        <taxon>rosids</taxon>
        <taxon>malvids</taxon>
        <taxon>Malvales</taxon>
        <taxon>Malvaceae</taxon>
        <taxon>Malvoideae</taxon>
        <taxon>Gossypium</taxon>
    </lineage>
</organism>
<evidence type="ECO:0000256" key="3">
    <source>
        <dbReference type="SAM" id="Phobius"/>
    </source>
</evidence>
<feature type="transmembrane region" description="Helical" evidence="3">
    <location>
        <begin position="128"/>
        <end position="148"/>
    </location>
</feature>
<keyword evidence="3" id="KW-0472">Membrane</keyword>
<comment type="caution">
    <text evidence="4">The sequence shown here is derived from an EMBL/GenBank/DDBJ whole genome shotgun (WGS) entry which is preliminary data.</text>
</comment>
<evidence type="ECO:0000313" key="5">
    <source>
        <dbReference type="Proteomes" id="UP000701853"/>
    </source>
</evidence>
<keyword evidence="5" id="KW-1185">Reference proteome</keyword>
<dbReference type="Pfam" id="PF02458">
    <property type="entry name" value="Transferase"/>
    <property type="match status" value="1"/>
</dbReference>
<protein>
    <submittedName>
        <fullName evidence="4">Uncharacterized protein</fullName>
    </submittedName>
</protein>
<accession>A0A8J5Y5I9</accession>
<dbReference type="OrthoDB" id="1628597at2759"/>
<keyword evidence="3" id="KW-0812">Transmembrane</keyword>
<dbReference type="PANTHER" id="PTHR31147:SF66">
    <property type="entry name" value="OS05G0315700 PROTEIN"/>
    <property type="match status" value="1"/>
</dbReference>
<keyword evidence="2" id="KW-0808">Transferase</keyword>
<dbReference type="EMBL" id="JAHUZN010000013">
    <property type="protein sequence ID" value="KAG8472225.1"/>
    <property type="molecule type" value="Genomic_DNA"/>
</dbReference>
<proteinExistence type="inferred from homology"/>
<name>A0A8J5Y5I9_9ROSI</name>
<evidence type="ECO:0000256" key="2">
    <source>
        <dbReference type="ARBA" id="ARBA00022679"/>
    </source>
</evidence>
<keyword evidence="3" id="KW-1133">Transmembrane helix</keyword>
<dbReference type="Gene3D" id="3.30.559.10">
    <property type="entry name" value="Chloramphenicol acetyltransferase-like domain"/>
    <property type="match status" value="2"/>
</dbReference>
<evidence type="ECO:0000256" key="1">
    <source>
        <dbReference type="ARBA" id="ARBA00009861"/>
    </source>
</evidence>
<dbReference type="Proteomes" id="UP000701853">
    <property type="component" value="Chromosome 13"/>
</dbReference>
<gene>
    <name evidence="4" type="ORF">CXB51_034302</name>
</gene>
<comment type="similarity">
    <text evidence="1">Belongs to the plant acyltransferase family.</text>
</comment>
<dbReference type="InterPro" id="IPR023213">
    <property type="entry name" value="CAT-like_dom_sf"/>
</dbReference>
<dbReference type="PANTHER" id="PTHR31147">
    <property type="entry name" value="ACYL TRANSFERASE 4"/>
    <property type="match status" value="1"/>
</dbReference>
<sequence>MSDGTDLSQFMFALGEMARGVATHLISPVWGRHILDARHQARITFTHREYDEVEAPVITPITILPFDNSVQRSVFFSLAEVSLLRSLLPLHLRHSLMVARGKRIHIPNVIGTYTISDLTNARFEDADFGWGKAMFAGIAIAVGVISLLMPTKNTKVGRVALVCLPAPTMERYAKELENMLKHRASEGKKSKSNSISSAM</sequence>
<reference evidence="4 5" key="1">
    <citation type="journal article" date="2021" name="bioRxiv">
        <title>The Gossypium anomalum genome as a resource for cotton improvement and evolutionary analysis of hybrid incompatibility.</title>
        <authorList>
            <person name="Grover C.E."/>
            <person name="Yuan D."/>
            <person name="Arick M.A."/>
            <person name="Miller E.R."/>
            <person name="Hu G."/>
            <person name="Peterson D.G."/>
            <person name="Wendel J.F."/>
            <person name="Udall J.A."/>
        </authorList>
    </citation>
    <scope>NUCLEOTIDE SEQUENCE [LARGE SCALE GENOMIC DNA]</scope>
    <source>
        <strain evidence="4">JFW-Udall</strain>
        <tissue evidence="4">Leaf</tissue>
    </source>
</reference>